<dbReference type="KEGG" id="ckp:ckrop_0555"/>
<protein>
    <submittedName>
        <fullName evidence="1">Uncharacterized protein</fullName>
    </submittedName>
</protein>
<proteinExistence type="predicted"/>
<dbReference type="Proteomes" id="UP000001473">
    <property type="component" value="Chromosome"/>
</dbReference>
<evidence type="ECO:0000313" key="2">
    <source>
        <dbReference type="Proteomes" id="UP000001473"/>
    </source>
</evidence>
<dbReference type="HOGENOM" id="CLU_2768817_0_0_11"/>
<dbReference type="EMBL" id="CP001620">
    <property type="protein sequence ID" value="ACR17326.1"/>
    <property type="molecule type" value="Genomic_DNA"/>
</dbReference>
<gene>
    <name evidence="1" type="ordered locus">ckrop_0555</name>
</gene>
<organism evidence="1 2">
    <name type="scientific">Corynebacterium kroppenstedtii (strain DSM 44385 / JCM 11950 / CIP 105744 / CCUG 35717)</name>
    <dbReference type="NCBI Taxonomy" id="645127"/>
    <lineage>
        <taxon>Bacteria</taxon>
        <taxon>Bacillati</taxon>
        <taxon>Actinomycetota</taxon>
        <taxon>Actinomycetes</taxon>
        <taxon>Mycobacteriales</taxon>
        <taxon>Corynebacteriaceae</taxon>
        <taxon>Corynebacterium</taxon>
    </lineage>
</organism>
<keyword evidence="2" id="KW-1185">Reference proteome</keyword>
<sequence>MFGQKSATIKQLKRQNELLAQQIQGTDNKLNRTGQELINQTEDGQVLYVSSRKHRKLFNVGSTANNHHI</sequence>
<reference evidence="1 2" key="1">
    <citation type="journal article" date="2008" name="J. Biotechnol.">
        <title>Ultrafast pyrosequencing of Corynebacterium kroppenstedtii DSM44385 revealed insights into the physiology of a lipophilic corynebacterium that lacks mycolic acids.</title>
        <authorList>
            <person name="Tauch A."/>
            <person name="Schneider J."/>
            <person name="Szczepanowski R."/>
            <person name="Tilker A."/>
            <person name="Viehoever P."/>
            <person name="Gartemann K.-H."/>
            <person name="Arnold W."/>
            <person name="Blom J."/>
            <person name="Brinkrolf K."/>
            <person name="Brune I."/>
            <person name="Goetker S."/>
            <person name="Weisshaar B."/>
            <person name="Goesmann A."/>
            <person name="Droege M."/>
            <person name="Puehler A."/>
        </authorList>
    </citation>
    <scope>NUCLEOTIDE SEQUENCE [LARGE SCALE GENOMIC DNA]</scope>
    <source>
        <strain evidence="2">DSM 44385 / JCM 11950 / CIP 105744 / CCUG 35717</strain>
    </source>
</reference>
<accession>C4LHM1</accession>
<dbReference type="AlphaFoldDB" id="C4LHM1"/>
<name>C4LHM1_CORK4</name>
<evidence type="ECO:0000313" key="1">
    <source>
        <dbReference type="EMBL" id="ACR17326.1"/>
    </source>
</evidence>